<proteinExistence type="predicted"/>
<feature type="transmembrane region" description="Helical" evidence="1">
    <location>
        <begin position="77"/>
        <end position="99"/>
    </location>
</feature>
<feature type="transmembrane region" description="Helical" evidence="1">
    <location>
        <begin position="145"/>
        <end position="162"/>
    </location>
</feature>
<keyword evidence="1" id="KW-0472">Membrane</keyword>
<dbReference type="EMBL" id="CP149822">
    <property type="protein sequence ID" value="WZN39295.1"/>
    <property type="molecule type" value="Genomic_DNA"/>
</dbReference>
<organism evidence="2 3">
    <name type="scientific">Chitinophaga pollutisoli</name>
    <dbReference type="NCBI Taxonomy" id="3133966"/>
    <lineage>
        <taxon>Bacteria</taxon>
        <taxon>Pseudomonadati</taxon>
        <taxon>Bacteroidota</taxon>
        <taxon>Chitinophagia</taxon>
        <taxon>Chitinophagales</taxon>
        <taxon>Chitinophagaceae</taxon>
        <taxon>Chitinophaga</taxon>
    </lineage>
</organism>
<evidence type="ECO:0000256" key="1">
    <source>
        <dbReference type="SAM" id="Phobius"/>
    </source>
</evidence>
<sequence>MNEQQHLDTLKDIKRIMERSTRFMSLSGLGGVGAGLSGLIGAWFAWRILDDYRNGATVPADAYDGAAYDGTGNLNVLILKLLLIAAAVLLGALTTGSYFTWRKARQQGLPIWDATARKVVFNLAVPLVAGGFFILGMIYNGFYGFVSPACLVFYGLALINASKFTMPELRYVGFIETGLGIFATFWLGHGLFFWALGFGVVHILYGTIMWWKYERAPQGA</sequence>
<accession>A0ABZ2YHS2</accession>
<reference evidence="3" key="1">
    <citation type="submission" date="2024-03" db="EMBL/GenBank/DDBJ databases">
        <title>Chitinophaga horti sp. nov., isolated from garden soil.</title>
        <authorList>
            <person name="Lee D.S."/>
            <person name="Han D.M."/>
            <person name="Baek J.H."/>
            <person name="Choi D.G."/>
            <person name="Jeon J.H."/>
            <person name="Jeon C.O."/>
        </authorList>
    </citation>
    <scope>NUCLEOTIDE SEQUENCE [LARGE SCALE GENOMIC DNA]</scope>
    <source>
        <strain evidence="3">GPA1</strain>
    </source>
</reference>
<protein>
    <submittedName>
        <fullName evidence="2">Uncharacterized protein</fullName>
    </submittedName>
</protein>
<feature type="transmembrane region" description="Helical" evidence="1">
    <location>
        <begin position="23"/>
        <end position="46"/>
    </location>
</feature>
<evidence type="ECO:0000313" key="3">
    <source>
        <dbReference type="Proteomes" id="UP001485459"/>
    </source>
</evidence>
<feature type="transmembrane region" description="Helical" evidence="1">
    <location>
        <begin position="119"/>
        <end position="139"/>
    </location>
</feature>
<keyword evidence="1" id="KW-0812">Transmembrane</keyword>
<dbReference type="RefSeq" id="WP_341834286.1">
    <property type="nucleotide sequence ID" value="NZ_CP149822.1"/>
</dbReference>
<feature type="transmembrane region" description="Helical" evidence="1">
    <location>
        <begin position="193"/>
        <end position="211"/>
    </location>
</feature>
<evidence type="ECO:0000313" key="2">
    <source>
        <dbReference type="EMBL" id="WZN39295.1"/>
    </source>
</evidence>
<keyword evidence="3" id="KW-1185">Reference proteome</keyword>
<gene>
    <name evidence="2" type="ORF">WJU16_14920</name>
</gene>
<dbReference type="Proteomes" id="UP001485459">
    <property type="component" value="Chromosome"/>
</dbReference>
<keyword evidence="1" id="KW-1133">Transmembrane helix</keyword>
<name>A0ABZ2YHS2_9BACT</name>
<feature type="transmembrane region" description="Helical" evidence="1">
    <location>
        <begin position="169"/>
        <end position="187"/>
    </location>
</feature>